<dbReference type="AlphaFoldDB" id="A0A0S2DC93"/>
<evidence type="ECO:0000256" key="4">
    <source>
        <dbReference type="ARBA" id="ARBA00022840"/>
    </source>
</evidence>
<dbReference type="GO" id="GO:0051082">
    <property type="term" value="F:unfolded protein binding"/>
    <property type="evidence" value="ECO:0007669"/>
    <property type="project" value="UniProtKB-UniRule"/>
</dbReference>
<keyword evidence="2 7" id="KW-0963">Cytoplasm</keyword>
<evidence type="ECO:0000256" key="1">
    <source>
        <dbReference type="ARBA" id="ARBA00006607"/>
    </source>
</evidence>
<accession>A0A0S2DC93</accession>
<evidence type="ECO:0000256" key="3">
    <source>
        <dbReference type="ARBA" id="ARBA00022741"/>
    </source>
</evidence>
<dbReference type="InterPro" id="IPR027413">
    <property type="entry name" value="GROEL-like_equatorial_sf"/>
</dbReference>
<dbReference type="PRINTS" id="PR00298">
    <property type="entry name" value="CHAPERONIN60"/>
</dbReference>
<keyword evidence="6 7" id="KW-0413">Isomerase</keyword>
<dbReference type="NCBIfam" id="NF000592">
    <property type="entry name" value="PRK00013.1"/>
    <property type="match status" value="1"/>
</dbReference>
<proteinExistence type="inferred from homology"/>
<dbReference type="InterPro" id="IPR027410">
    <property type="entry name" value="TCP-1-like_intermed_sf"/>
</dbReference>
<dbReference type="EC" id="5.6.1.7" evidence="7"/>
<dbReference type="InterPro" id="IPR027409">
    <property type="entry name" value="GroEL-like_apical_dom_sf"/>
</dbReference>
<evidence type="ECO:0000256" key="7">
    <source>
        <dbReference type="HAMAP-Rule" id="MF_00600"/>
    </source>
</evidence>
<organism evidence="10 11">
    <name type="scientific">Lysobacter enzymogenes</name>
    <dbReference type="NCBI Taxonomy" id="69"/>
    <lineage>
        <taxon>Bacteria</taxon>
        <taxon>Pseudomonadati</taxon>
        <taxon>Pseudomonadota</taxon>
        <taxon>Gammaproteobacteria</taxon>
        <taxon>Lysobacterales</taxon>
        <taxon>Lysobacteraceae</taxon>
        <taxon>Lysobacter</taxon>
    </lineage>
</organism>
<evidence type="ECO:0000256" key="2">
    <source>
        <dbReference type="ARBA" id="ARBA00022490"/>
    </source>
</evidence>
<dbReference type="SUPFAM" id="SSF52029">
    <property type="entry name" value="GroEL apical domain-like"/>
    <property type="match status" value="1"/>
</dbReference>
<dbReference type="SUPFAM" id="SSF48592">
    <property type="entry name" value="GroEL equatorial domain-like"/>
    <property type="match status" value="1"/>
</dbReference>
<dbReference type="HAMAP" id="MF_00600">
    <property type="entry name" value="CH60"/>
    <property type="match status" value="1"/>
</dbReference>
<feature type="binding site" evidence="7">
    <location>
        <begin position="87"/>
        <end position="91"/>
    </location>
    <ligand>
        <name>ATP</name>
        <dbReference type="ChEBI" id="CHEBI:30616"/>
    </ligand>
</feature>
<dbReference type="NCBIfam" id="NF009488">
    <property type="entry name" value="PRK12850.1"/>
    <property type="match status" value="1"/>
</dbReference>
<keyword evidence="5 7" id="KW-0143">Chaperone</keyword>
<dbReference type="Gene3D" id="3.30.260.10">
    <property type="entry name" value="TCP-1-like chaperonin intermediate domain"/>
    <property type="match status" value="1"/>
</dbReference>
<dbReference type="FunFam" id="1.10.560.10:FF:000001">
    <property type="entry name" value="60 kDa chaperonin"/>
    <property type="match status" value="1"/>
</dbReference>
<dbReference type="CDD" id="cd03344">
    <property type="entry name" value="GroEL"/>
    <property type="match status" value="1"/>
</dbReference>
<dbReference type="GO" id="GO:0005737">
    <property type="term" value="C:cytoplasm"/>
    <property type="evidence" value="ECO:0007669"/>
    <property type="project" value="UniProtKB-SubCell"/>
</dbReference>
<evidence type="ECO:0000313" key="11">
    <source>
        <dbReference type="Proteomes" id="UP000061569"/>
    </source>
</evidence>
<keyword evidence="4 7" id="KW-0067">ATP-binding</keyword>
<comment type="similarity">
    <text evidence="1 7 8">Belongs to the chaperonin (HSP60) family.</text>
</comment>
<name>A0A0S2DC93_LYSEN</name>
<comment type="subcellular location">
    <subcellularLocation>
        <location evidence="7">Cytoplasm</location>
    </subcellularLocation>
</comment>
<dbReference type="FunFam" id="3.50.7.10:FF:000001">
    <property type="entry name" value="60 kDa chaperonin"/>
    <property type="match status" value="1"/>
</dbReference>
<dbReference type="EMBL" id="CP013140">
    <property type="protein sequence ID" value="ALN56142.1"/>
    <property type="molecule type" value="Genomic_DNA"/>
</dbReference>
<dbReference type="OrthoDB" id="9766614at2"/>
<dbReference type="PANTHER" id="PTHR45633">
    <property type="entry name" value="60 KDA HEAT SHOCK PROTEIN, MITOCHONDRIAL"/>
    <property type="match status" value="1"/>
</dbReference>
<evidence type="ECO:0000256" key="5">
    <source>
        <dbReference type="ARBA" id="ARBA00023186"/>
    </source>
</evidence>
<comment type="function">
    <text evidence="7 9">Together with its co-chaperonin GroES, plays an essential role in assisting protein folding. The GroEL-GroES system forms a nano-cage that allows encapsulation of the non-native substrate proteins and provides a physical environment optimized to promote and accelerate protein folding.</text>
</comment>
<dbReference type="Proteomes" id="UP000061569">
    <property type="component" value="Chromosome"/>
</dbReference>
<dbReference type="KEGG" id="lez:GLE_0784"/>
<feature type="binding site" evidence="7">
    <location>
        <position position="51"/>
    </location>
    <ligand>
        <name>ATP</name>
        <dbReference type="ChEBI" id="CHEBI:30616"/>
    </ligand>
</feature>
<dbReference type="GO" id="GO:0005524">
    <property type="term" value="F:ATP binding"/>
    <property type="evidence" value="ECO:0007669"/>
    <property type="project" value="UniProtKB-UniRule"/>
</dbReference>
<dbReference type="PATRIC" id="fig|69.6.peg.773"/>
<reference evidence="10 11" key="1">
    <citation type="submission" date="2015-11" db="EMBL/GenBank/DDBJ databases">
        <title>Genome sequences of Lysobacter enzymogenes strain C3 and Lysobacter antibioticus ATCC 29479.</title>
        <authorList>
            <person name="Kobayashi D.Y."/>
        </authorList>
    </citation>
    <scope>NUCLEOTIDE SEQUENCE [LARGE SCALE GENOMIC DNA]</scope>
    <source>
        <strain evidence="10 11">C3</strain>
    </source>
</reference>
<feature type="binding site" evidence="7">
    <location>
        <position position="415"/>
    </location>
    <ligand>
        <name>ATP</name>
        <dbReference type="ChEBI" id="CHEBI:30616"/>
    </ligand>
</feature>
<dbReference type="SUPFAM" id="SSF54849">
    <property type="entry name" value="GroEL-intermediate domain like"/>
    <property type="match status" value="1"/>
</dbReference>
<dbReference type="STRING" id="69.GLE_0784"/>
<dbReference type="InterPro" id="IPR001844">
    <property type="entry name" value="Cpn60/GroEL"/>
</dbReference>
<sequence>MAAKEIRFGEDARAKMVRGVNVLANAVKATLGPKGRNVVLEKSFGAPTITKDGVSVAKEIELADKFENMGAQMVKEVASKTSDNAGDGTTTATVLAQALIREGMKAVAAGMNPMDLKRGIDKAVTEAVVELKKLSKPSSTSKEIAQVGAISANSDTNIGDLIAQAMDKVGKEGVITVEDGSGLENELDVVEGMQFDRGYLSPYFINNQQSMQAELDDPFILLHDKKISNVRDLLPVLEGVAKAGKPLLIVAEEVEGEALATLVVNTIRGIVKVCAVKAPGFGDRRKAMLEDMAVLTGGTVISEEVGLQLEKATIKDLGRAKKIQVSKENTTIIDGAGESSGIEARIKQIKAQIEETSSDYDREKLQERVAKLAGGVAVIKVGAATEVEMKEKKARVEDALHATRAAVEEGIVPGGGVALIRAKAAIGGLKGINEDQNHGIAIALRAMEAPLREIVTNAGEEPSVILNKVIEGKGAYGYNAATGEYVDMIEAGILDPTKVTRTALQNAASIAGLMITTEAMVAELPKKEEPAMPGGGMGGMGGMDF</sequence>
<evidence type="ECO:0000256" key="8">
    <source>
        <dbReference type="RuleBase" id="RU000418"/>
    </source>
</evidence>
<dbReference type="GO" id="GO:0140662">
    <property type="term" value="F:ATP-dependent protein folding chaperone"/>
    <property type="evidence" value="ECO:0007669"/>
    <property type="project" value="InterPro"/>
</dbReference>
<dbReference type="GO" id="GO:0016853">
    <property type="term" value="F:isomerase activity"/>
    <property type="evidence" value="ECO:0007669"/>
    <property type="project" value="UniProtKB-KW"/>
</dbReference>
<evidence type="ECO:0000256" key="6">
    <source>
        <dbReference type="ARBA" id="ARBA00023235"/>
    </source>
</evidence>
<comment type="subunit">
    <text evidence="7 9">Forms a cylinder of 14 subunits composed of two heptameric rings stacked back-to-back. Interacts with the co-chaperonin GroES.</text>
</comment>
<dbReference type="NCBIfam" id="NF009487">
    <property type="entry name" value="PRK12849.1"/>
    <property type="match status" value="1"/>
</dbReference>
<feature type="binding site" evidence="7">
    <location>
        <begin position="479"/>
        <end position="481"/>
    </location>
    <ligand>
        <name>ATP</name>
        <dbReference type="ChEBI" id="CHEBI:30616"/>
    </ligand>
</feature>
<dbReference type="InterPro" id="IPR018370">
    <property type="entry name" value="Chaperonin_Cpn60_CS"/>
</dbReference>
<dbReference type="NCBIfam" id="TIGR02348">
    <property type="entry name" value="GroEL"/>
    <property type="match status" value="1"/>
</dbReference>
<dbReference type="GO" id="GO:0042026">
    <property type="term" value="P:protein refolding"/>
    <property type="evidence" value="ECO:0007669"/>
    <property type="project" value="UniProtKB-UniRule"/>
</dbReference>
<dbReference type="InterPro" id="IPR002423">
    <property type="entry name" value="Cpn60/GroEL/TCP-1"/>
</dbReference>
<dbReference type="Gene3D" id="1.10.560.10">
    <property type="entry name" value="GroEL-like equatorial domain"/>
    <property type="match status" value="1"/>
</dbReference>
<protein>
    <recommendedName>
        <fullName evidence="7">Chaperonin GroEL</fullName>
        <ecNumber evidence="7">5.6.1.7</ecNumber>
    </recommendedName>
    <alternativeName>
        <fullName evidence="7">60 kDa chaperonin</fullName>
    </alternativeName>
    <alternativeName>
        <fullName evidence="7">Chaperonin-60</fullName>
        <shortName evidence="7">Cpn60</shortName>
    </alternativeName>
</protein>
<gene>
    <name evidence="7 10" type="primary">groL</name>
    <name evidence="7" type="synonym">groEL</name>
    <name evidence="10" type="ORF">GLE_0784</name>
</gene>
<feature type="binding site" evidence="7">
    <location>
        <position position="495"/>
    </location>
    <ligand>
        <name>ATP</name>
        <dbReference type="ChEBI" id="CHEBI:30616"/>
    </ligand>
</feature>
<dbReference type="Pfam" id="PF00118">
    <property type="entry name" value="Cpn60_TCP1"/>
    <property type="match status" value="1"/>
</dbReference>
<dbReference type="Gene3D" id="3.50.7.10">
    <property type="entry name" value="GroEL"/>
    <property type="match status" value="1"/>
</dbReference>
<dbReference type="PROSITE" id="PS00296">
    <property type="entry name" value="CHAPERONINS_CPN60"/>
    <property type="match status" value="1"/>
</dbReference>
<evidence type="ECO:0000256" key="9">
    <source>
        <dbReference type="RuleBase" id="RU000419"/>
    </source>
</evidence>
<feature type="binding site" evidence="7">
    <location>
        <begin position="30"/>
        <end position="33"/>
    </location>
    <ligand>
        <name>ATP</name>
        <dbReference type="ChEBI" id="CHEBI:30616"/>
    </ligand>
</feature>
<keyword evidence="3 7" id="KW-0547">Nucleotide-binding</keyword>
<dbReference type="NCBIfam" id="NF009489">
    <property type="entry name" value="PRK12851.1"/>
    <property type="match status" value="1"/>
</dbReference>
<evidence type="ECO:0000313" key="10">
    <source>
        <dbReference type="EMBL" id="ALN56142.1"/>
    </source>
</evidence>